<reference evidence="2" key="1">
    <citation type="submission" date="2020-06" db="EMBL/GenBank/DDBJ databases">
        <title>Draft genome of Bugula neritina, a colonial animal packing powerful symbionts and potential medicines.</title>
        <authorList>
            <person name="Rayko M."/>
        </authorList>
    </citation>
    <scope>NUCLEOTIDE SEQUENCE [LARGE SCALE GENOMIC DNA]</scope>
    <source>
        <strain evidence="2">Kwan_BN1</strain>
    </source>
</reference>
<dbReference type="AlphaFoldDB" id="A0A7J7ISZ5"/>
<accession>A0A7J7ISZ5</accession>
<name>A0A7J7ISZ5_BUGNE</name>
<evidence type="ECO:0000256" key="1">
    <source>
        <dbReference type="SAM" id="MobiDB-lite"/>
    </source>
</evidence>
<gene>
    <name evidence="2" type="ORF">EB796_025176</name>
</gene>
<sequence length="140" mass="15665">MTNLSARDNGDEWEQTQTPEQKEIRKTLYSLLEDYLEEVTVTPSDFPSTEEAVDIDIFSKQVRDELMKSSLESSQSRPRKPEYSKAKKRKKSTALESNNTESSSSSSEEDLELLASIAVTASHLGTSNKVQKQVAESSKS</sequence>
<dbReference type="EMBL" id="VXIV02003520">
    <property type="protein sequence ID" value="KAF6016521.1"/>
    <property type="molecule type" value="Genomic_DNA"/>
</dbReference>
<feature type="region of interest" description="Disordered" evidence="1">
    <location>
        <begin position="1"/>
        <end position="24"/>
    </location>
</feature>
<dbReference type="Proteomes" id="UP000593567">
    <property type="component" value="Unassembled WGS sequence"/>
</dbReference>
<protein>
    <submittedName>
        <fullName evidence="2">Uncharacterized protein</fullName>
    </submittedName>
</protein>
<comment type="caution">
    <text evidence="2">The sequence shown here is derived from an EMBL/GenBank/DDBJ whole genome shotgun (WGS) entry which is preliminary data.</text>
</comment>
<evidence type="ECO:0000313" key="2">
    <source>
        <dbReference type="EMBL" id="KAF6016521.1"/>
    </source>
</evidence>
<proteinExistence type="predicted"/>
<evidence type="ECO:0000313" key="3">
    <source>
        <dbReference type="Proteomes" id="UP000593567"/>
    </source>
</evidence>
<feature type="region of interest" description="Disordered" evidence="1">
    <location>
        <begin position="67"/>
        <end position="111"/>
    </location>
</feature>
<organism evidence="2 3">
    <name type="scientific">Bugula neritina</name>
    <name type="common">Brown bryozoan</name>
    <name type="synonym">Sertularia neritina</name>
    <dbReference type="NCBI Taxonomy" id="10212"/>
    <lineage>
        <taxon>Eukaryota</taxon>
        <taxon>Metazoa</taxon>
        <taxon>Spiralia</taxon>
        <taxon>Lophotrochozoa</taxon>
        <taxon>Bryozoa</taxon>
        <taxon>Gymnolaemata</taxon>
        <taxon>Cheilostomatida</taxon>
        <taxon>Flustrina</taxon>
        <taxon>Buguloidea</taxon>
        <taxon>Bugulidae</taxon>
        <taxon>Bugula</taxon>
    </lineage>
</organism>
<keyword evidence="3" id="KW-1185">Reference proteome</keyword>
<feature type="compositionally biased region" description="Low complexity" evidence="1">
    <location>
        <begin position="94"/>
        <end position="106"/>
    </location>
</feature>